<name>E9H3L6_DAPPU</name>
<accession>E9H3L6</accession>
<reference evidence="1 2" key="1">
    <citation type="journal article" date="2011" name="Science">
        <title>The ecoresponsive genome of Daphnia pulex.</title>
        <authorList>
            <person name="Colbourne J.K."/>
            <person name="Pfrender M.E."/>
            <person name="Gilbert D."/>
            <person name="Thomas W.K."/>
            <person name="Tucker A."/>
            <person name="Oakley T.H."/>
            <person name="Tokishita S."/>
            <person name="Aerts A."/>
            <person name="Arnold G.J."/>
            <person name="Basu M.K."/>
            <person name="Bauer D.J."/>
            <person name="Caceres C.E."/>
            <person name="Carmel L."/>
            <person name="Casola C."/>
            <person name="Choi J.H."/>
            <person name="Detter J.C."/>
            <person name="Dong Q."/>
            <person name="Dusheyko S."/>
            <person name="Eads B.D."/>
            <person name="Frohlich T."/>
            <person name="Geiler-Samerotte K.A."/>
            <person name="Gerlach D."/>
            <person name="Hatcher P."/>
            <person name="Jogdeo S."/>
            <person name="Krijgsveld J."/>
            <person name="Kriventseva E.V."/>
            <person name="Kultz D."/>
            <person name="Laforsch C."/>
            <person name="Lindquist E."/>
            <person name="Lopez J."/>
            <person name="Manak J.R."/>
            <person name="Muller J."/>
            <person name="Pangilinan J."/>
            <person name="Patwardhan R.P."/>
            <person name="Pitluck S."/>
            <person name="Pritham E.J."/>
            <person name="Rechtsteiner A."/>
            <person name="Rho M."/>
            <person name="Rogozin I.B."/>
            <person name="Sakarya O."/>
            <person name="Salamov A."/>
            <person name="Schaack S."/>
            <person name="Shapiro H."/>
            <person name="Shiga Y."/>
            <person name="Skalitzky C."/>
            <person name="Smith Z."/>
            <person name="Souvorov A."/>
            <person name="Sung W."/>
            <person name="Tang Z."/>
            <person name="Tsuchiya D."/>
            <person name="Tu H."/>
            <person name="Vos H."/>
            <person name="Wang M."/>
            <person name="Wolf Y.I."/>
            <person name="Yamagata H."/>
            <person name="Yamada T."/>
            <person name="Ye Y."/>
            <person name="Shaw J.R."/>
            <person name="Andrews J."/>
            <person name="Crease T.J."/>
            <person name="Tang H."/>
            <person name="Lucas S.M."/>
            <person name="Robertson H.M."/>
            <person name="Bork P."/>
            <person name="Koonin E.V."/>
            <person name="Zdobnov E.M."/>
            <person name="Grigoriev I.V."/>
            <person name="Lynch M."/>
            <person name="Boore J.L."/>
        </authorList>
    </citation>
    <scope>NUCLEOTIDE SEQUENCE [LARGE SCALE GENOMIC DNA]</scope>
</reference>
<evidence type="ECO:0000313" key="1">
    <source>
        <dbReference type="EMBL" id="EFX73675.1"/>
    </source>
</evidence>
<dbReference type="HOGENOM" id="CLU_2984920_0_0_1"/>
<dbReference type="KEGG" id="dpx:DAPPUDRAFT_307631"/>
<sequence length="57" mass="6517">MKWTDAETKDLLAVLYPGGSSVYANEYASSVSRQNPPNWFYLVSLRYGDARFSLFFS</sequence>
<dbReference type="EMBL" id="GL732589">
    <property type="protein sequence ID" value="EFX73675.1"/>
    <property type="molecule type" value="Genomic_DNA"/>
</dbReference>
<dbReference type="AlphaFoldDB" id="E9H3L6"/>
<gene>
    <name evidence="1" type="ORF">DAPPUDRAFT_307631</name>
</gene>
<proteinExistence type="predicted"/>
<dbReference type="InParanoid" id="E9H3L6"/>
<organism evidence="1 2">
    <name type="scientific">Daphnia pulex</name>
    <name type="common">Water flea</name>
    <dbReference type="NCBI Taxonomy" id="6669"/>
    <lineage>
        <taxon>Eukaryota</taxon>
        <taxon>Metazoa</taxon>
        <taxon>Ecdysozoa</taxon>
        <taxon>Arthropoda</taxon>
        <taxon>Crustacea</taxon>
        <taxon>Branchiopoda</taxon>
        <taxon>Diplostraca</taxon>
        <taxon>Cladocera</taxon>
        <taxon>Anomopoda</taxon>
        <taxon>Daphniidae</taxon>
        <taxon>Daphnia</taxon>
    </lineage>
</organism>
<evidence type="ECO:0000313" key="2">
    <source>
        <dbReference type="Proteomes" id="UP000000305"/>
    </source>
</evidence>
<dbReference type="Proteomes" id="UP000000305">
    <property type="component" value="Unassembled WGS sequence"/>
</dbReference>
<protein>
    <submittedName>
        <fullName evidence="1">Uncharacterized protein</fullName>
    </submittedName>
</protein>
<keyword evidence="2" id="KW-1185">Reference proteome</keyword>